<dbReference type="RefSeq" id="WP_093841138.1">
    <property type="nucleotide sequence ID" value="NZ_FOLM01000019.1"/>
</dbReference>
<protein>
    <recommendedName>
        <fullName evidence="1">HTH cro/C1-type domain-containing protein</fullName>
    </recommendedName>
</protein>
<feature type="domain" description="HTH cro/C1-type" evidence="1">
    <location>
        <begin position="28"/>
        <end position="51"/>
    </location>
</feature>
<evidence type="ECO:0000313" key="2">
    <source>
        <dbReference type="EMBL" id="SFD55979.1"/>
    </source>
</evidence>
<dbReference type="AlphaFoldDB" id="A0A1I1TBL0"/>
<proteinExistence type="predicted"/>
<keyword evidence="3" id="KW-1185">Reference proteome</keyword>
<accession>A0A1I1TBL0</accession>
<evidence type="ECO:0000313" key="3">
    <source>
        <dbReference type="Proteomes" id="UP000199207"/>
    </source>
</evidence>
<name>A0A1I1TBL0_9ACTN</name>
<dbReference type="CDD" id="cd00093">
    <property type="entry name" value="HTH_XRE"/>
    <property type="match status" value="1"/>
</dbReference>
<reference evidence="2 3" key="1">
    <citation type="submission" date="2016-10" db="EMBL/GenBank/DDBJ databases">
        <authorList>
            <person name="de Groot N.N."/>
        </authorList>
    </citation>
    <scope>NUCLEOTIDE SEQUENCE [LARGE SCALE GENOMIC DNA]</scope>
    <source>
        <strain evidence="2 3">CGMCC 4.5739</strain>
    </source>
</reference>
<dbReference type="InterPro" id="IPR001387">
    <property type="entry name" value="Cro/C1-type_HTH"/>
</dbReference>
<dbReference type="Proteomes" id="UP000199207">
    <property type="component" value="Unassembled WGS sequence"/>
</dbReference>
<dbReference type="Gene3D" id="1.10.260.40">
    <property type="entry name" value="lambda repressor-like DNA-binding domains"/>
    <property type="match status" value="1"/>
</dbReference>
<dbReference type="PROSITE" id="PS50943">
    <property type="entry name" value="HTH_CROC1"/>
    <property type="match status" value="1"/>
</dbReference>
<organism evidence="2 3">
    <name type="scientific">Streptomyces aidingensis</name>
    <dbReference type="NCBI Taxonomy" id="910347"/>
    <lineage>
        <taxon>Bacteria</taxon>
        <taxon>Bacillati</taxon>
        <taxon>Actinomycetota</taxon>
        <taxon>Actinomycetes</taxon>
        <taxon>Kitasatosporales</taxon>
        <taxon>Streptomycetaceae</taxon>
        <taxon>Streptomyces</taxon>
    </lineage>
</organism>
<dbReference type="InterPro" id="IPR010982">
    <property type="entry name" value="Lambda_DNA-bd_dom_sf"/>
</dbReference>
<gene>
    <name evidence="2" type="ORF">SAMN05421773_11930</name>
</gene>
<dbReference type="OrthoDB" id="4509586at2"/>
<dbReference type="STRING" id="910347.SAMN05421773_11930"/>
<dbReference type="EMBL" id="FOLM01000019">
    <property type="protein sequence ID" value="SFD55979.1"/>
    <property type="molecule type" value="Genomic_DNA"/>
</dbReference>
<dbReference type="SUPFAM" id="SSF47413">
    <property type="entry name" value="lambda repressor-like DNA-binding domains"/>
    <property type="match status" value="1"/>
</dbReference>
<dbReference type="GO" id="GO:0003677">
    <property type="term" value="F:DNA binding"/>
    <property type="evidence" value="ECO:0007669"/>
    <property type="project" value="InterPro"/>
</dbReference>
<sequence>MSPVNRKRAGGTITGYVLRLARESIPATQSGLAERLGVDLATVQGWESGRRPLMNMKAGALLDLRRRLPAIGADPALVHLMDAAMDADRVITSTLDPPGASPGDHPLAVWVHTRATAHMIAWALNGTPPRTLPTLPSQRRRGAVPPGPVLTAAEKNAFFSNLRETTEAAHRAGDSAALLRRQALYLASYDRGPGGSAWTIHTLHGHRGVLSLRGWSPHWPEARSTATALARQGDPQPLIDFIDRALVDDDAGEAANLNYWAYWLGAVPAPQADDRFMPDRDPVWDPITLLRLLVAGLHEAPGYIDLYVHSLWALLHAHSWLPQAVPSLVGELDLRVQRLLDGGRISARSRRELGAVHYRLQNRS</sequence>
<evidence type="ECO:0000259" key="1">
    <source>
        <dbReference type="PROSITE" id="PS50943"/>
    </source>
</evidence>